<sequence>MAKYRLPNTLGELAKLYGFSLDVLNAMIDQYEDLKTMVQPFRDGKKKIYPSSIIDAIKDKLGEP</sequence>
<evidence type="ECO:0008006" key="3">
    <source>
        <dbReference type="Google" id="ProtNLM"/>
    </source>
</evidence>
<evidence type="ECO:0000313" key="1">
    <source>
        <dbReference type="EMBL" id="MFC4232136.1"/>
    </source>
</evidence>
<proteinExistence type="predicted"/>
<dbReference type="RefSeq" id="WP_379013875.1">
    <property type="nucleotide sequence ID" value="NZ_JBHSDC010000018.1"/>
</dbReference>
<protein>
    <recommendedName>
        <fullName evidence="3">DNA-binding protein</fullName>
    </recommendedName>
</protein>
<reference evidence="2" key="1">
    <citation type="journal article" date="2019" name="Int. J. Syst. Evol. Microbiol.">
        <title>The Global Catalogue of Microorganisms (GCM) 10K type strain sequencing project: providing services to taxonomists for standard genome sequencing and annotation.</title>
        <authorList>
            <consortium name="The Broad Institute Genomics Platform"/>
            <consortium name="The Broad Institute Genome Sequencing Center for Infectious Disease"/>
            <person name="Wu L."/>
            <person name="Ma J."/>
        </authorList>
    </citation>
    <scope>NUCLEOTIDE SEQUENCE [LARGE SCALE GENOMIC DNA]</scope>
    <source>
        <strain evidence="2">CECT 8010</strain>
    </source>
</reference>
<organism evidence="1 2">
    <name type="scientific">Parasediminibacterium paludis</name>
    <dbReference type="NCBI Taxonomy" id="908966"/>
    <lineage>
        <taxon>Bacteria</taxon>
        <taxon>Pseudomonadati</taxon>
        <taxon>Bacteroidota</taxon>
        <taxon>Chitinophagia</taxon>
        <taxon>Chitinophagales</taxon>
        <taxon>Chitinophagaceae</taxon>
        <taxon>Parasediminibacterium</taxon>
    </lineage>
</organism>
<comment type="caution">
    <text evidence="1">The sequence shown here is derived from an EMBL/GenBank/DDBJ whole genome shotgun (WGS) entry which is preliminary data.</text>
</comment>
<dbReference type="EMBL" id="JBHSDC010000018">
    <property type="protein sequence ID" value="MFC4232136.1"/>
    <property type="molecule type" value="Genomic_DNA"/>
</dbReference>
<accession>A0ABV8PZP1</accession>
<keyword evidence="2" id="KW-1185">Reference proteome</keyword>
<name>A0ABV8PZP1_9BACT</name>
<dbReference type="Proteomes" id="UP001595906">
    <property type="component" value="Unassembled WGS sequence"/>
</dbReference>
<evidence type="ECO:0000313" key="2">
    <source>
        <dbReference type="Proteomes" id="UP001595906"/>
    </source>
</evidence>
<gene>
    <name evidence="1" type="ORF">ACFOW1_09555</name>
</gene>